<proteinExistence type="inferred from homology"/>
<evidence type="ECO:0000259" key="10">
    <source>
        <dbReference type="Pfam" id="PF00535"/>
    </source>
</evidence>
<dbReference type="CDD" id="cd04187">
    <property type="entry name" value="DPM1_like_bac"/>
    <property type="match status" value="1"/>
</dbReference>
<dbReference type="KEGG" id="bpt:Bpet4604"/>
<keyword evidence="3" id="KW-0328">Glycosyltransferase</keyword>
<dbReference type="SUPFAM" id="SSF53448">
    <property type="entry name" value="Nucleotide-diphospho-sugar transferases"/>
    <property type="match status" value="1"/>
</dbReference>
<dbReference type="EMBL" id="AM902716">
    <property type="protein sequence ID" value="CAP44955.1"/>
    <property type="molecule type" value="Genomic_DNA"/>
</dbReference>
<evidence type="ECO:0000256" key="4">
    <source>
        <dbReference type="ARBA" id="ARBA00022679"/>
    </source>
</evidence>
<keyword evidence="2" id="KW-1003">Cell membrane</keyword>
<dbReference type="Proteomes" id="UP000001225">
    <property type="component" value="Chromosome"/>
</dbReference>
<sequence>MHALAAYQPPVKPVASAAQSDCLSIIIPFFNEQEVLPLCLNRLQPLLQSQGYPYEIIFVDDGSTDDSVAFLRAVARQNSAVRIVCLSRNFGKEAAMSAGLVHARGAAVIVLDADLQDPPELIPAMVAAWRAGADVVCMRRRSRQGEGWAKKLSAYAFYRLLSRLSHSKIPADTGDFRLMSRRTVNAMLRLPERCRYMKGLYAWVGMPTTVIDYDRAPRAAGTTKWNYFALFGLAMEGITSFSTTPLRWATAIGAVIALLGGGFGLAIVLKTLIFGDSVPGYPSLMAMITLLSGIQLLTIGLLGEYLGKTYMESKQRPVYLVREIIESTEAPVPGDSSAEQVGENK</sequence>
<comment type="subcellular location">
    <subcellularLocation>
        <location evidence="1">Cell membrane</location>
        <topology evidence="1">Multi-pass membrane protein</topology>
    </subcellularLocation>
</comment>
<dbReference type="GO" id="GO:0005886">
    <property type="term" value="C:plasma membrane"/>
    <property type="evidence" value="ECO:0007669"/>
    <property type="project" value="UniProtKB-SubCell"/>
</dbReference>
<dbReference type="eggNOG" id="COG1215">
    <property type="taxonomic scope" value="Bacteria"/>
</dbReference>
<evidence type="ECO:0000256" key="5">
    <source>
        <dbReference type="ARBA" id="ARBA00022692"/>
    </source>
</evidence>
<evidence type="ECO:0000313" key="11">
    <source>
        <dbReference type="EMBL" id="CAP44955.1"/>
    </source>
</evidence>
<organism evidence="11 12">
    <name type="scientific">Bordetella petrii (strain ATCC BAA-461 / DSM 12804 / CCUG 43448 / CIP 107267 / Se-1111R)</name>
    <dbReference type="NCBI Taxonomy" id="340100"/>
    <lineage>
        <taxon>Bacteria</taxon>
        <taxon>Pseudomonadati</taxon>
        <taxon>Pseudomonadota</taxon>
        <taxon>Betaproteobacteria</taxon>
        <taxon>Burkholderiales</taxon>
        <taxon>Alcaligenaceae</taxon>
        <taxon>Bordetella</taxon>
    </lineage>
</organism>
<feature type="domain" description="Glycosyltransferase 2-like" evidence="10">
    <location>
        <begin position="24"/>
        <end position="183"/>
    </location>
</feature>
<evidence type="ECO:0000256" key="3">
    <source>
        <dbReference type="ARBA" id="ARBA00022676"/>
    </source>
</evidence>
<name>A9IF38_BORPD</name>
<keyword evidence="7 9" id="KW-0472">Membrane</keyword>
<gene>
    <name evidence="11" type="ordered locus">Bpet4604</name>
</gene>
<dbReference type="STRING" id="94624.Bpet4604"/>
<evidence type="ECO:0000256" key="9">
    <source>
        <dbReference type="SAM" id="Phobius"/>
    </source>
</evidence>
<feature type="transmembrane region" description="Helical" evidence="9">
    <location>
        <begin position="248"/>
        <end position="269"/>
    </location>
</feature>
<dbReference type="FunFam" id="3.90.550.10:FF:000079">
    <property type="entry name" value="Probable glycosyl transferase"/>
    <property type="match status" value="1"/>
</dbReference>
<evidence type="ECO:0000256" key="8">
    <source>
        <dbReference type="ARBA" id="ARBA00038152"/>
    </source>
</evidence>
<feature type="transmembrane region" description="Helical" evidence="9">
    <location>
        <begin position="281"/>
        <end position="306"/>
    </location>
</feature>
<dbReference type="InterPro" id="IPR050256">
    <property type="entry name" value="Glycosyltransferase_2"/>
</dbReference>
<dbReference type="PANTHER" id="PTHR48090">
    <property type="entry name" value="UNDECAPRENYL-PHOSPHATE 4-DEOXY-4-FORMAMIDO-L-ARABINOSE TRANSFERASE-RELATED"/>
    <property type="match status" value="1"/>
</dbReference>
<keyword evidence="5 9" id="KW-0812">Transmembrane</keyword>
<evidence type="ECO:0000313" key="12">
    <source>
        <dbReference type="Proteomes" id="UP000001225"/>
    </source>
</evidence>
<dbReference type="PANTHER" id="PTHR48090:SF1">
    <property type="entry name" value="PROPHAGE BACTOPRENOL GLUCOSYL TRANSFERASE HOMOLOG"/>
    <property type="match status" value="1"/>
</dbReference>
<dbReference type="InterPro" id="IPR029044">
    <property type="entry name" value="Nucleotide-diphossugar_trans"/>
</dbReference>
<evidence type="ECO:0000256" key="1">
    <source>
        <dbReference type="ARBA" id="ARBA00004651"/>
    </source>
</evidence>
<evidence type="ECO:0000256" key="2">
    <source>
        <dbReference type="ARBA" id="ARBA00022475"/>
    </source>
</evidence>
<keyword evidence="4" id="KW-0808">Transferase</keyword>
<dbReference type="Gene3D" id="3.90.550.10">
    <property type="entry name" value="Spore Coat Polysaccharide Biosynthesis Protein SpsA, Chain A"/>
    <property type="match status" value="1"/>
</dbReference>
<keyword evidence="6 9" id="KW-1133">Transmembrane helix</keyword>
<dbReference type="InterPro" id="IPR001173">
    <property type="entry name" value="Glyco_trans_2-like"/>
</dbReference>
<dbReference type="Pfam" id="PF00535">
    <property type="entry name" value="Glycos_transf_2"/>
    <property type="match status" value="1"/>
</dbReference>
<dbReference type="AlphaFoldDB" id="A9IF38"/>
<keyword evidence="12" id="KW-1185">Reference proteome</keyword>
<evidence type="ECO:0000256" key="7">
    <source>
        <dbReference type="ARBA" id="ARBA00023136"/>
    </source>
</evidence>
<reference evidence="11 12" key="1">
    <citation type="journal article" date="2008" name="BMC Genomics">
        <title>The missing link: Bordetella petrii is endowed with both the metabolic versatility of environmental bacteria and virulence traits of pathogenic Bordetellae.</title>
        <authorList>
            <person name="Gross R."/>
            <person name="Guzman C.A."/>
            <person name="Sebaihia M."/>
            <person name="Martins Dos Santos V.A."/>
            <person name="Pieper D.H."/>
            <person name="Koebnik R."/>
            <person name="Lechner M."/>
            <person name="Bartels D."/>
            <person name="Buhrmester J."/>
            <person name="Choudhuri J.V."/>
            <person name="Ebensen T."/>
            <person name="Gaigalat L."/>
            <person name="Herrmann S."/>
            <person name="Khachane A.N."/>
            <person name="Larisch C."/>
            <person name="Link S."/>
            <person name="Linke B."/>
            <person name="Meyer F."/>
            <person name="Mormann S."/>
            <person name="Nakunst D."/>
            <person name="Rueckert C."/>
            <person name="Schneiker-Bekel S."/>
            <person name="Schulze K."/>
            <person name="Vorhoelter F.J."/>
            <person name="Yevsa T."/>
            <person name="Engle J.T."/>
            <person name="Goldman W.E."/>
            <person name="Puehler A."/>
            <person name="Goebel U.B."/>
            <person name="Goesmann A."/>
            <person name="Bloecker H."/>
            <person name="Kaiser O."/>
            <person name="Martinez-Arias R."/>
        </authorList>
    </citation>
    <scope>NUCLEOTIDE SEQUENCE [LARGE SCALE GENOMIC DNA]</scope>
    <source>
        <strain evidence="12">ATCC BAA-461 / DSM 12804 / CCUG 43448 / CIP 107267 / Se-1111R</strain>
    </source>
</reference>
<comment type="similarity">
    <text evidence="8">Belongs to the glycosyltransferase 2 family. GtrB subfamily.</text>
</comment>
<protein>
    <recommendedName>
        <fullName evidence="10">Glycosyltransferase 2-like domain-containing protein</fullName>
    </recommendedName>
</protein>
<accession>A9IF38</accession>
<evidence type="ECO:0000256" key="6">
    <source>
        <dbReference type="ARBA" id="ARBA00022989"/>
    </source>
</evidence>
<dbReference type="GO" id="GO:0016757">
    <property type="term" value="F:glycosyltransferase activity"/>
    <property type="evidence" value="ECO:0007669"/>
    <property type="project" value="UniProtKB-KW"/>
</dbReference>